<organism evidence="1 2">
    <name type="scientific">Cinara cedri</name>
    <dbReference type="NCBI Taxonomy" id="506608"/>
    <lineage>
        <taxon>Eukaryota</taxon>
        <taxon>Metazoa</taxon>
        <taxon>Ecdysozoa</taxon>
        <taxon>Arthropoda</taxon>
        <taxon>Hexapoda</taxon>
        <taxon>Insecta</taxon>
        <taxon>Pterygota</taxon>
        <taxon>Neoptera</taxon>
        <taxon>Paraneoptera</taxon>
        <taxon>Hemiptera</taxon>
        <taxon>Sternorrhyncha</taxon>
        <taxon>Aphidomorpha</taxon>
        <taxon>Aphidoidea</taxon>
        <taxon>Aphididae</taxon>
        <taxon>Lachninae</taxon>
        <taxon>Cinara</taxon>
    </lineage>
</organism>
<accession>A0A5E4NIG4</accession>
<sequence length="49" mass="5445">MDSKKVCVPCLPVLSVETGNFTRSQLWSCCTSFVYRSTKADCFTSHHGS</sequence>
<dbReference type="EMBL" id="CABPRJ010002386">
    <property type="protein sequence ID" value="VVC44748.1"/>
    <property type="molecule type" value="Genomic_DNA"/>
</dbReference>
<keyword evidence="2" id="KW-1185">Reference proteome</keyword>
<dbReference type="AlphaFoldDB" id="A0A5E4NIG4"/>
<proteinExistence type="predicted"/>
<evidence type="ECO:0000313" key="2">
    <source>
        <dbReference type="Proteomes" id="UP000325440"/>
    </source>
</evidence>
<protein>
    <submittedName>
        <fullName evidence="1">Uncharacterized protein</fullName>
    </submittedName>
</protein>
<gene>
    <name evidence="1" type="ORF">CINCED_3A025624</name>
</gene>
<reference evidence="1 2" key="1">
    <citation type="submission" date="2019-08" db="EMBL/GenBank/DDBJ databases">
        <authorList>
            <person name="Alioto T."/>
            <person name="Alioto T."/>
            <person name="Gomez Garrido J."/>
        </authorList>
    </citation>
    <scope>NUCLEOTIDE SEQUENCE [LARGE SCALE GENOMIC DNA]</scope>
</reference>
<evidence type="ECO:0000313" key="1">
    <source>
        <dbReference type="EMBL" id="VVC44748.1"/>
    </source>
</evidence>
<name>A0A5E4NIG4_9HEMI</name>
<dbReference type="Proteomes" id="UP000325440">
    <property type="component" value="Unassembled WGS sequence"/>
</dbReference>